<dbReference type="Pfam" id="PF01112">
    <property type="entry name" value="Asparaginase_2"/>
    <property type="match status" value="1"/>
</dbReference>
<dbReference type="Proteomes" id="UP000694620">
    <property type="component" value="Unassembled WGS sequence"/>
</dbReference>
<dbReference type="InterPro" id="IPR000246">
    <property type="entry name" value="Peptidase_T2"/>
</dbReference>
<keyword evidence="3" id="KW-1185">Reference proteome</keyword>
<organism evidence="2 3">
    <name type="scientific">Erpetoichthys calabaricus</name>
    <name type="common">Rope fish</name>
    <name type="synonym">Calamoichthys calabaricus</name>
    <dbReference type="NCBI Taxonomy" id="27687"/>
    <lineage>
        <taxon>Eukaryota</taxon>
        <taxon>Metazoa</taxon>
        <taxon>Chordata</taxon>
        <taxon>Craniata</taxon>
        <taxon>Vertebrata</taxon>
        <taxon>Euteleostomi</taxon>
        <taxon>Actinopterygii</taxon>
        <taxon>Polypteriformes</taxon>
        <taxon>Polypteridae</taxon>
        <taxon>Erpetoichthys</taxon>
    </lineage>
</organism>
<accession>A0A8C4T9F6</accession>
<dbReference type="SUPFAM" id="SSF56235">
    <property type="entry name" value="N-terminal nucleophile aminohydrolases (Ntn hydrolases)"/>
    <property type="match status" value="1"/>
</dbReference>
<dbReference type="GO" id="GO:0016787">
    <property type="term" value="F:hydrolase activity"/>
    <property type="evidence" value="ECO:0007669"/>
    <property type="project" value="InterPro"/>
</dbReference>
<dbReference type="AlphaFoldDB" id="A0A8C4T9F6"/>
<dbReference type="InterPro" id="IPR029055">
    <property type="entry name" value="Ntn_hydrolases_N"/>
</dbReference>
<dbReference type="Ensembl" id="ENSECRT00000028054.1">
    <property type="protein sequence ID" value="ENSECRP00000027479.1"/>
    <property type="gene ID" value="ENSECRG00000018604.1"/>
</dbReference>
<evidence type="ECO:0000256" key="1">
    <source>
        <dbReference type="ARBA" id="ARBA00010872"/>
    </source>
</evidence>
<proteinExistence type="inferred from homology"/>
<reference evidence="2" key="1">
    <citation type="submission" date="2025-08" db="UniProtKB">
        <authorList>
            <consortium name="Ensembl"/>
        </authorList>
    </citation>
    <scope>IDENTIFICATION</scope>
</reference>
<evidence type="ECO:0008006" key="4">
    <source>
        <dbReference type="Google" id="ProtNLM"/>
    </source>
</evidence>
<protein>
    <recommendedName>
        <fullName evidence="4">Asparaginase</fullName>
    </recommendedName>
</protein>
<dbReference type="GeneTree" id="ENSGT01110000268053"/>
<name>A0A8C4T9F6_ERPCA</name>
<reference evidence="2" key="2">
    <citation type="submission" date="2025-09" db="UniProtKB">
        <authorList>
            <consortium name="Ensembl"/>
        </authorList>
    </citation>
    <scope>IDENTIFICATION</scope>
</reference>
<evidence type="ECO:0000313" key="3">
    <source>
        <dbReference type="Proteomes" id="UP000694620"/>
    </source>
</evidence>
<evidence type="ECO:0000313" key="2">
    <source>
        <dbReference type="Ensembl" id="ENSECRP00000027479.1"/>
    </source>
</evidence>
<comment type="similarity">
    <text evidence="1">Belongs to the Ntn-hydrolase family.</text>
</comment>
<sequence>MKPVIMVHGGAYAIPDAFADECMAAVKTAALEGFKVLVSGRSAVDAVESSVRSLEDNPILNAGKTFSYIRCCDLCGVNGGSNRRS</sequence>